<evidence type="ECO:0008006" key="4">
    <source>
        <dbReference type="Google" id="ProtNLM"/>
    </source>
</evidence>
<name>A0A3A4MW12_ABYX5</name>
<comment type="caution">
    <text evidence="2">The sequence shown here is derived from an EMBL/GenBank/DDBJ whole genome shotgun (WGS) entry which is preliminary data.</text>
</comment>
<gene>
    <name evidence="2" type="ORF">C4520_21455</name>
</gene>
<reference evidence="2 3" key="1">
    <citation type="journal article" date="2017" name="ISME J.">
        <title>Energy and carbon metabolisms in a deep terrestrial subsurface fluid microbial community.</title>
        <authorList>
            <person name="Momper L."/>
            <person name="Jungbluth S.P."/>
            <person name="Lee M.D."/>
            <person name="Amend J.P."/>
        </authorList>
    </citation>
    <scope>NUCLEOTIDE SEQUENCE [LARGE SCALE GENOMIC DNA]</scope>
    <source>
        <strain evidence="2">SURF_5</strain>
    </source>
</reference>
<dbReference type="AlphaFoldDB" id="A0A3A4MW12"/>
<accession>A0A3A4MW12</accession>
<evidence type="ECO:0000313" key="3">
    <source>
        <dbReference type="Proteomes" id="UP000265882"/>
    </source>
</evidence>
<dbReference type="Proteomes" id="UP000265882">
    <property type="component" value="Unassembled WGS sequence"/>
</dbReference>
<feature type="signal peptide" evidence="1">
    <location>
        <begin position="1"/>
        <end position="27"/>
    </location>
</feature>
<proteinExistence type="predicted"/>
<feature type="chain" id="PRO_5017407806" description="DUF3300 domain-containing protein" evidence="1">
    <location>
        <begin position="28"/>
        <end position="148"/>
    </location>
</feature>
<protein>
    <recommendedName>
        <fullName evidence="4">DUF3300 domain-containing protein</fullName>
    </recommendedName>
</protein>
<keyword evidence="1" id="KW-0732">Signal</keyword>
<evidence type="ECO:0000256" key="1">
    <source>
        <dbReference type="SAM" id="SignalP"/>
    </source>
</evidence>
<organism evidence="2 3">
    <name type="scientific">Abyssobacteria bacterium (strain SURF_5)</name>
    <dbReference type="NCBI Taxonomy" id="2093360"/>
    <lineage>
        <taxon>Bacteria</taxon>
        <taxon>Pseudomonadati</taxon>
        <taxon>Candidatus Hydrogenedentota</taxon>
        <taxon>Candidatus Abyssobacteria</taxon>
    </lineage>
</organism>
<dbReference type="EMBL" id="QZKU01000144">
    <property type="protein sequence ID" value="RJP14288.1"/>
    <property type="molecule type" value="Genomic_DNA"/>
</dbReference>
<sequence>MRKNSRFFFAGLLIAGFLFGAELPAFAQPHERAATRLHEKKSVGQLEYERMRNIIYDRDPFRYDRPYRRYPYYHFQRRFYYGHPYYGYRYPYGYKYPYAYRYPYGYRWPYTDPYDYFAAPDYLRPRDYGYFGYPPHYYRNYRYRAYWD</sequence>
<evidence type="ECO:0000313" key="2">
    <source>
        <dbReference type="EMBL" id="RJP14288.1"/>
    </source>
</evidence>